<evidence type="ECO:0000313" key="1">
    <source>
        <dbReference type="EMBL" id="PJZ69113.1"/>
    </source>
</evidence>
<evidence type="ECO:0000313" key="4">
    <source>
        <dbReference type="Proteomes" id="UP000231990"/>
    </source>
</evidence>
<keyword evidence="3" id="KW-1185">Reference proteome</keyword>
<dbReference type="EMBL" id="NPDZ01000006">
    <property type="protein sequence ID" value="PJZ73143.1"/>
    <property type="molecule type" value="Genomic_DNA"/>
</dbReference>
<dbReference type="Proteomes" id="UP000231962">
    <property type="component" value="Unassembled WGS sequence"/>
</dbReference>
<dbReference type="NCBIfam" id="TIGR02757">
    <property type="entry name" value="TIGR02757 family protein"/>
    <property type="match status" value="1"/>
</dbReference>
<organism evidence="2 4">
    <name type="scientific">Leptospira perolatii</name>
    <dbReference type="NCBI Taxonomy" id="2023191"/>
    <lineage>
        <taxon>Bacteria</taxon>
        <taxon>Pseudomonadati</taxon>
        <taxon>Spirochaetota</taxon>
        <taxon>Spirochaetia</taxon>
        <taxon>Leptospirales</taxon>
        <taxon>Leptospiraceae</taxon>
        <taxon>Leptospira</taxon>
    </lineage>
</organism>
<dbReference type="AlphaFoldDB" id="A0A2M9ZMH8"/>
<dbReference type="EMBL" id="NPDY01000012">
    <property type="protein sequence ID" value="PJZ69113.1"/>
    <property type="molecule type" value="Genomic_DNA"/>
</dbReference>
<dbReference type="InterPro" id="IPR023170">
    <property type="entry name" value="HhH_base_excis_C"/>
</dbReference>
<reference evidence="3 4" key="1">
    <citation type="submission" date="2017-07" db="EMBL/GenBank/DDBJ databases">
        <title>Leptospira spp. isolated from tropical soils.</title>
        <authorList>
            <person name="Thibeaux R."/>
            <person name="Iraola G."/>
            <person name="Ferres I."/>
            <person name="Bierque E."/>
            <person name="Girault D."/>
            <person name="Soupe-Gilbert M.-E."/>
            <person name="Picardeau M."/>
            <person name="Goarant C."/>
        </authorList>
    </citation>
    <scope>NUCLEOTIDE SEQUENCE [LARGE SCALE GENOMIC DNA]</scope>
    <source>
        <strain evidence="2 4">FH1-B-B1</strain>
        <strain evidence="1 3">FH1-B-C1</strain>
    </source>
</reference>
<evidence type="ECO:0000313" key="3">
    <source>
        <dbReference type="Proteomes" id="UP000231962"/>
    </source>
</evidence>
<comment type="caution">
    <text evidence="2">The sequence shown here is derived from an EMBL/GenBank/DDBJ whole genome shotgun (WGS) entry which is preliminary data.</text>
</comment>
<gene>
    <name evidence="1" type="ORF">CH360_12595</name>
    <name evidence="2" type="ORF">CH373_11670</name>
</gene>
<accession>A0A2M9ZMH8</accession>
<dbReference type="OrthoDB" id="9773332at2"/>
<sequence length="292" mass="34111">MSESNKRKNQIKGKFDTLFQKYNTPEYLGTDPIFLCYLYDSKEDKEFVGLISSLFAYGNVTAIRRFLSRLLEPMGKSPKSFLLSEGTKVLRNRLGAYRFQTENDTLLFLDGLRIAYRQNAQIGSWSLEPWFQTETSRASLENRILHFQRKFGSVLQSINPKWETYGLKFLIGTGKQNSALKRYCMFLRWMVRNQSPDFGLYKSISTSELVFPLDTHINRIGEIIGATFRKSPDFKKSREITDFFLDLYPEDPLRMDFALSRLGILKKCKAKYDQDLCETCELRSICRIYANR</sequence>
<proteinExistence type="predicted"/>
<protein>
    <submittedName>
        <fullName evidence="2">TIGR02757 family protein</fullName>
    </submittedName>
</protein>
<dbReference type="Gene3D" id="1.10.1670.10">
    <property type="entry name" value="Helix-hairpin-Helix base-excision DNA repair enzymes (C-terminal)"/>
    <property type="match status" value="1"/>
</dbReference>
<evidence type="ECO:0000313" key="2">
    <source>
        <dbReference type="EMBL" id="PJZ73143.1"/>
    </source>
</evidence>
<name>A0A2M9ZMH8_9LEPT</name>
<dbReference type="Proteomes" id="UP000231990">
    <property type="component" value="Unassembled WGS sequence"/>
</dbReference>
<dbReference type="Pfam" id="PF09674">
    <property type="entry name" value="DUF2400"/>
    <property type="match status" value="1"/>
</dbReference>
<dbReference type="RefSeq" id="WP_100714405.1">
    <property type="nucleotide sequence ID" value="NZ_NPDY01000012.1"/>
</dbReference>
<dbReference type="InterPro" id="IPR014127">
    <property type="entry name" value="CHP02757"/>
</dbReference>